<reference evidence="15" key="1">
    <citation type="submission" date="2020-10" db="EMBL/GenBank/DDBJ databases">
        <authorList>
            <person name="Gilroy R."/>
        </authorList>
    </citation>
    <scope>NUCLEOTIDE SEQUENCE</scope>
    <source>
        <strain evidence="15">CHK33-4379</strain>
    </source>
</reference>
<dbReference type="PANTHER" id="PTHR43651">
    <property type="entry name" value="1,4-ALPHA-GLUCAN-BRANCHING ENZYME"/>
    <property type="match status" value="1"/>
</dbReference>
<dbReference type="NCBIfam" id="NF008967">
    <property type="entry name" value="PRK12313.1"/>
    <property type="match status" value="1"/>
</dbReference>
<proteinExistence type="inferred from homology"/>
<dbReference type="GO" id="GO:0003844">
    <property type="term" value="F:1,4-alpha-glucan branching enzyme activity"/>
    <property type="evidence" value="ECO:0007669"/>
    <property type="project" value="UniProtKB-UniRule"/>
</dbReference>
<keyword evidence="8" id="KW-0136">Cellulose degradation</keyword>
<evidence type="ECO:0000256" key="6">
    <source>
        <dbReference type="ARBA" id="ARBA00022676"/>
    </source>
</evidence>
<accession>A0A9D1KL41</accession>
<feature type="active site" description="Proton donor" evidence="11 12">
    <location>
        <position position="360"/>
    </location>
</feature>
<name>A0A9D1KL41_9FIRM</name>
<dbReference type="InterPro" id="IPR017853">
    <property type="entry name" value="GH"/>
</dbReference>
<feature type="region of interest" description="Disordered" evidence="13">
    <location>
        <begin position="629"/>
        <end position="740"/>
    </location>
</feature>
<evidence type="ECO:0000256" key="13">
    <source>
        <dbReference type="SAM" id="MobiDB-lite"/>
    </source>
</evidence>
<keyword evidence="9 11" id="KW-0320">Glycogen biosynthesis</keyword>
<evidence type="ECO:0000256" key="8">
    <source>
        <dbReference type="ARBA" id="ARBA00023001"/>
    </source>
</evidence>
<evidence type="ECO:0000259" key="14">
    <source>
        <dbReference type="SMART" id="SM00642"/>
    </source>
</evidence>
<comment type="subunit">
    <text evidence="11">Monomer.</text>
</comment>
<protein>
    <recommendedName>
        <fullName evidence="11">1,4-alpha-glucan branching enzyme GlgB</fullName>
        <ecNumber evidence="11">2.4.1.18</ecNumber>
    </recommendedName>
    <alternativeName>
        <fullName evidence="11">1,4-alpha-D-glucan:1,4-alpha-D-glucan 6-glucosyl-transferase</fullName>
    </alternativeName>
    <alternativeName>
        <fullName evidence="11">Alpha-(1-&gt;4)-glucan branching enzyme</fullName>
    </alternativeName>
    <alternativeName>
        <fullName evidence="11">Glycogen branching enzyme</fullName>
        <shortName evidence="11">BE</shortName>
    </alternativeName>
</protein>
<comment type="caution">
    <text evidence="15">The sequence shown here is derived from an EMBL/GenBank/DDBJ whole genome shotgun (WGS) entry which is preliminary data.</text>
</comment>
<dbReference type="SUPFAM" id="SSF81296">
    <property type="entry name" value="E set domains"/>
    <property type="match status" value="1"/>
</dbReference>
<dbReference type="InterPro" id="IPR013783">
    <property type="entry name" value="Ig-like_fold"/>
</dbReference>
<dbReference type="InterPro" id="IPR014756">
    <property type="entry name" value="Ig_E-set"/>
</dbReference>
<organism evidence="15 16">
    <name type="scientific">Candidatus Faeciplasma pullistercoris</name>
    <dbReference type="NCBI Taxonomy" id="2840800"/>
    <lineage>
        <taxon>Bacteria</taxon>
        <taxon>Bacillati</taxon>
        <taxon>Bacillota</taxon>
        <taxon>Clostridia</taxon>
        <taxon>Eubacteriales</taxon>
        <taxon>Oscillospiraceae</taxon>
        <taxon>Oscillospiraceae incertae sedis</taxon>
        <taxon>Candidatus Faeciplasma</taxon>
    </lineage>
</organism>
<comment type="similarity">
    <text evidence="4 11">Belongs to the glycosyl hydrolase 13 family. GlgB subfamily.</text>
</comment>
<dbReference type="Gene3D" id="3.20.20.80">
    <property type="entry name" value="Glycosidases"/>
    <property type="match status" value="1"/>
</dbReference>
<evidence type="ECO:0000256" key="4">
    <source>
        <dbReference type="ARBA" id="ARBA00009000"/>
    </source>
</evidence>
<dbReference type="InterPro" id="IPR044143">
    <property type="entry name" value="GlgB_N_E_set_prok"/>
</dbReference>
<dbReference type="InterPro" id="IPR006048">
    <property type="entry name" value="A-amylase/branching_C"/>
</dbReference>
<gene>
    <name evidence="11 15" type="primary">glgB</name>
    <name evidence="15" type="ORF">IAC39_02170</name>
</gene>
<dbReference type="GO" id="GO:0005978">
    <property type="term" value="P:glycogen biosynthetic process"/>
    <property type="evidence" value="ECO:0007669"/>
    <property type="project" value="UniProtKB-UniRule"/>
</dbReference>
<feature type="compositionally biased region" description="Low complexity" evidence="13">
    <location>
        <begin position="716"/>
        <end position="728"/>
    </location>
</feature>
<dbReference type="FunFam" id="3.20.20.80:FF:000003">
    <property type="entry name" value="1,4-alpha-glucan branching enzyme GlgB"/>
    <property type="match status" value="1"/>
</dbReference>
<dbReference type="FunFam" id="2.60.40.1180:FF:000002">
    <property type="entry name" value="1,4-alpha-glucan branching enzyme GlgB"/>
    <property type="match status" value="1"/>
</dbReference>
<dbReference type="Proteomes" id="UP000824136">
    <property type="component" value="Unassembled WGS sequence"/>
</dbReference>
<dbReference type="EC" id="2.4.1.18" evidence="11"/>
<dbReference type="InterPro" id="IPR006047">
    <property type="entry name" value="GH13_cat_dom"/>
</dbReference>
<evidence type="ECO:0000256" key="3">
    <source>
        <dbReference type="ARBA" id="ARBA00004964"/>
    </source>
</evidence>
<dbReference type="PANTHER" id="PTHR43651:SF3">
    <property type="entry name" value="1,4-ALPHA-GLUCAN-BRANCHING ENZYME"/>
    <property type="match status" value="1"/>
</dbReference>
<reference evidence="15" key="2">
    <citation type="journal article" date="2021" name="PeerJ">
        <title>Extensive microbial diversity within the chicken gut microbiome revealed by metagenomics and culture.</title>
        <authorList>
            <person name="Gilroy R."/>
            <person name="Ravi A."/>
            <person name="Getino M."/>
            <person name="Pursley I."/>
            <person name="Horton D.L."/>
            <person name="Alikhan N.F."/>
            <person name="Baker D."/>
            <person name="Gharbi K."/>
            <person name="Hall N."/>
            <person name="Watson M."/>
            <person name="Adriaenssens E.M."/>
            <person name="Foster-Nyarko E."/>
            <person name="Jarju S."/>
            <person name="Secka A."/>
            <person name="Antonio M."/>
            <person name="Oren A."/>
            <person name="Chaudhuri R.R."/>
            <person name="La Ragione R."/>
            <person name="Hildebrand F."/>
            <person name="Pallen M.J."/>
        </authorList>
    </citation>
    <scope>NUCLEOTIDE SEQUENCE</scope>
    <source>
        <strain evidence="15">CHK33-4379</strain>
    </source>
</reference>
<dbReference type="GO" id="GO:0004553">
    <property type="term" value="F:hydrolase activity, hydrolyzing O-glycosyl compounds"/>
    <property type="evidence" value="ECO:0007669"/>
    <property type="project" value="InterPro"/>
</dbReference>
<evidence type="ECO:0000256" key="5">
    <source>
        <dbReference type="ARBA" id="ARBA00022600"/>
    </source>
</evidence>
<dbReference type="SUPFAM" id="SSF51445">
    <property type="entry name" value="(Trans)glycosidases"/>
    <property type="match status" value="1"/>
</dbReference>
<dbReference type="Gene3D" id="2.60.40.10">
    <property type="entry name" value="Immunoglobulins"/>
    <property type="match status" value="1"/>
</dbReference>
<dbReference type="Gene3D" id="2.60.40.1180">
    <property type="entry name" value="Golgi alpha-mannosidase II"/>
    <property type="match status" value="1"/>
</dbReference>
<dbReference type="Pfam" id="PF02806">
    <property type="entry name" value="Alpha-amylase_C"/>
    <property type="match status" value="1"/>
</dbReference>
<evidence type="ECO:0000256" key="10">
    <source>
        <dbReference type="ARBA" id="ARBA00023277"/>
    </source>
</evidence>
<comment type="catalytic activity">
    <reaction evidence="1 11">
        <text>Transfers a segment of a (1-&gt;4)-alpha-D-glucan chain to a primary hydroxy group in a similar glucan chain.</text>
        <dbReference type="EC" id="2.4.1.18"/>
    </reaction>
</comment>
<evidence type="ECO:0000256" key="2">
    <source>
        <dbReference type="ARBA" id="ARBA00002953"/>
    </source>
</evidence>
<feature type="active site" description="Nucleophile" evidence="11 12">
    <location>
        <position position="307"/>
    </location>
</feature>
<keyword evidence="10 11" id="KW-0119">Carbohydrate metabolism</keyword>
<keyword evidence="6 11" id="KW-0328">Glycosyltransferase</keyword>
<dbReference type="InterPro" id="IPR006407">
    <property type="entry name" value="GlgB"/>
</dbReference>
<evidence type="ECO:0000256" key="12">
    <source>
        <dbReference type="PIRSR" id="PIRSR000463-1"/>
    </source>
</evidence>
<feature type="domain" description="Glycosyl hydrolase family 13 catalytic" evidence="14">
    <location>
        <begin position="150"/>
        <end position="501"/>
    </location>
</feature>
<dbReference type="SUPFAM" id="SSF51011">
    <property type="entry name" value="Glycosyl hydrolase domain"/>
    <property type="match status" value="1"/>
</dbReference>
<dbReference type="Pfam" id="PF00128">
    <property type="entry name" value="Alpha-amylase"/>
    <property type="match status" value="2"/>
</dbReference>
<comment type="pathway">
    <text evidence="3 11">Glycan biosynthesis; glycogen biosynthesis.</text>
</comment>
<dbReference type="InterPro" id="IPR013780">
    <property type="entry name" value="Glyco_hydro_b"/>
</dbReference>
<dbReference type="CDD" id="cd11322">
    <property type="entry name" value="AmyAc_Glg_BE"/>
    <property type="match status" value="1"/>
</dbReference>
<dbReference type="AlphaFoldDB" id="A0A9D1KL41"/>
<dbReference type="GO" id="GO:0005829">
    <property type="term" value="C:cytosol"/>
    <property type="evidence" value="ECO:0007669"/>
    <property type="project" value="TreeGrafter"/>
</dbReference>
<dbReference type="EMBL" id="DVLL01000010">
    <property type="protein sequence ID" value="HIT58508.1"/>
    <property type="molecule type" value="Genomic_DNA"/>
</dbReference>
<feature type="compositionally biased region" description="Basic and acidic residues" evidence="13">
    <location>
        <begin position="638"/>
        <end position="662"/>
    </location>
</feature>
<feature type="compositionally biased region" description="Basic and acidic residues" evidence="13">
    <location>
        <begin position="671"/>
        <end position="682"/>
    </location>
</feature>
<comment type="function">
    <text evidence="2 11">Catalyzes the formation of the alpha-1,6-glucosidic linkages in glycogen by scission of a 1,4-alpha-linked oligosaccharide from growing alpha-1,4-glucan chains and the subsequent attachment of the oligosaccharide to the alpha-1,6 position.</text>
</comment>
<sequence>MSESNNYAVKELTDRFLKGECYNAWELFGAHKTNEGDYIFRVWAPNAQRVSVVGDFNGWDKEKNPCKRVYGGIWECRAAGLDQYSIYKYWVFGADNVERMKADPYGTHMQTPPDTGTKIFDISGYKWHDSAWLAKRDRKPLYNAPMNIYEVNLASWRQYPDGNYFSYAKVAQELIPYMKEMNYTHVEFMPLCEYPFDGSWGYQAICYYAPTSRFGSPTDFMEMIDAFHQAGIGVILDWVPAHFPKDEAGLYEFDGSPCYEYSDPLKMEHKAWGTRVFDFGKPEVHSFLISNAVYWLEKMHVDGLRVDAVASMLYLDYDRQGGEWRPNKDGGNHNLEAVDFLQKLNSAVFARCPSAMMIAEESTAWPKVTKPVYDGGLGFNFKWNMGWMNDMMKYMSMDPYFRSFNHNEITFSFFYAFSENFILPISHDEVVYGKGSLIQKMPGDTDMKFLGDKAFMGYMMAHPGKKMLFMGCEFAQFKEWDYRTGLDWFLLDQFESHRNFHGFVKNLNKFYLDNAPFWSEDYSWKGFNWISSDDYQQSIIIFRRIDAEGKEIIVVCNFVPVDRTDYRFGVPFKGTYTEVFNTSSSDGSPYANSPVKSEDIPMHGFEQSISISIPAMSVMYFKVRKNPAPRPAKVQAVIEHDKPSRRAKDSERLRVSEQEPKAKNATALQKPEQKGSRAEKTKQANTAVKPSEKSGTKSKAKPETKSDKKLGETKSRASASQAKRAGASESKKNAQRKSGT</sequence>
<dbReference type="PIRSF" id="PIRSF000463">
    <property type="entry name" value="GlgB"/>
    <property type="match status" value="1"/>
</dbReference>
<keyword evidence="5 11" id="KW-0321">Glycogen metabolism</keyword>
<dbReference type="Pfam" id="PF02922">
    <property type="entry name" value="CBM_48"/>
    <property type="match status" value="1"/>
</dbReference>
<dbReference type="InterPro" id="IPR004193">
    <property type="entry name" value="Glyco_hydro_13_N"/>
</dbReference>
<dbReference type="HAMAP" id="MF_00685">
    <property type="entry name" value="GlgB"/>
    <property type="match status" value="1"/>
</dbReference>
<evidence type="ECO:0000313" key="15">
    <source>
        <dbReference type="EMBL" id="HIT58508.1"/>
    </source>
</evidence>
<dbReference type="GO" id="GO:0030245">
    <property type="term" value="P:cellulose catabolic process"/>
    <property type="evidence" value="ECO:0007669"/>
    <property type="project" value="UniProtKB-KW"/>
</dbReference>
<evidence type="ECO:0000256" key="7">
    <source>
        <dbReference type="ARBA" id="ARBA00022679"/>
    </source>
</evidence>
<evidence type="ECO:0000256" key="11">
    <source>
        <dbReference type="HAMAP-Rule" id="MF_00685"/>
    </source>
</evidence>
<dbReference type="NCBIfam" id="NF003811">
    <property type="entry name" value="PRK05402.1"/>
    <property type="match status" value="1"/>
</dbReference>
<dbReference type="GO" id="GO:0043169">
    <property type="term" value="F:cation binding"/>
    <property type="evidence" value="ECO:0007669"/>
    <property type="project" value="InterPro"/>
</dbReference>
<evidence type="ECO:0000256" key="1">
    <source>
        <dbReference type="ARBA" id="ARBA00000826"/>
    </source>
</evidence>
<dbReference type="NCBIfam" id="TIGR01515">
    <property type="entry name" value="branching_enzym"/>
    <property type="match status" value="1"/>
</dbReference>
<evidence type="ECO:0000313" key="16">
    <source>
        <dbReference type="Proteomes" id="UP000824136"/>
    </source>
</evidence>
<dbReference type="SMART" id="SM00642">
    <property type="entry name" value="Aamy"/>
    <property type="match status" value="1"/>
</dbReference>
<dbReference type="CDD" id="cd02855">
    <property type="entry name" value="E_set_GBE_prok_N"/>
    <property type="match status" value="1"/>
</dbReference>
<keyword evidence="7 11" id="KW-0808">Transferase</keyword>
<evidence type="ECO:0000256" key="9">
    <source>
        <dbReference type="ARBA" id="ARBA00023056"/>
    </source>
</evidence>
<keyword evidence="8" id="KW-0624">Polysaccharide degradation</keyword>
<dbReference type="InterPro" id="IPR037439">
    <property type="entry name" value="Branching_enzy"/>
</dbReference>
<feature type="compositionally biased region" description="Basic and acidic residues" evidence="13">
    <location>
        <begin position="690"/>
        <end position="715"/>
    </location>
</feature>